<dbReference type="Gramene" id="OGLUM11G02090.1">
    <property type="protein sequence ID" value="OGLUM11G02090.1"/>
    <property type="gene ID" value="OGLUM11G02090"/>
</dbReference>
<keyword evidence="6" id="KW-1185">Reference proteome</keyword>
<evidence type="ECO:0000259" key="4">
    <source>
        <dbReference type="PROSITE" id="PS50102"/>
    </source>
</evidence>
<evidence type="ECO:0000256" key="2">
    <source>
        <dbReference type="PROSITE-ProRule" id="PRU00176"/>
    </source>
</evidence>
<dbReference type="Gene3D" id="3.30.70.330">
    <property type="match status" value="3"/>
</dbReference>
<dbReference type="Proteomes" id="UP000026961">
    <property type="component" value="Chromosome 11"/>
</dbReference>
<evidence type="ECO:0000313" key="6">
    <source>
        <dbReference type="Proteomes" id="UP000026961"/>
    </source>
</evidence>
<reference evidence="5" key="2">
    <citation type="submission" date="2018-05" db="EMBL/GenBank/DDBJ databases">
        <title>OgluRS3 (Oryza glumaepatula Reference Sequence Version 3).</title>
        <authorList>
            <person name="Zhang J."/>
            <person name="Kudrna D."/>
            <person name="Lee S."/>
            <person name="Talag J."/>
            <person name="Welchert J."/>
            <person name="Wing R.A."/>
        </authorList>
    </citation>
    <scope>NUCLEOTIDE SEQUENCE [LARGE SCALE GENOMIC DNA]</scope>
</reference>
<dbReference type="Pfam" id="PF00076">
    <property type="entry name" value="RRM_1"/>
    <property type="match status" value="3"/>
</dbReference>
<dbReference type="STRING" id="40148.A0A0E0BF24"/>
<dbReference type="FunFam" id="3.30.70.330:FF:000518">
    <property type="entry name" value="RNA-binding (RRM/RBD/RNP motifs) family protein"/>
    <property type="match status" value="1"/>
</dbReference>
<name>A0A0E0BF24_9ORYZ</name>
<dbReference type="CDD" id="cd00590">
    <property type="entry name" value="RRM_SF"/>
    <property type="match status" value="2"/>
</dbReference>
<dbReference type="EnsemblPlants" id="OGLUM11G02090.1">
    <property type="protein sequence ID" value="OGLUM11G02090.1"/>
    <property type="gene ID" value="OGLUM11G02090"/>
</dbReference>
<evidence type="ECO:0000256" key="3">
    <source>
        <dbReference type="SAM" id="MobiDB-lite"/>
    </source>
</evidence>
<dbReference type="FunFam" id="3.30.70.330:FF:000259">
    <property type="entry name" value="RNA-binding (RRM/RBD/RNP motifs) family protein"/>
    <property type="match status" value="1"/>
</dbReference>
<dbReference type="SUPFAM" id="SSF54928">
    <property type="entry name" value="RNA-binding domain, RBD"/>
    <property type="match status" value="2"/>
</dbReference>
<dbReference type="InterPro" id="IPR035979">
    <property type="entry name" value="RBD_domain_sf"/>
</dbReference>
<protein>
    <recommendedName>
        <fullName evidence="4">RRM domain-containing protein</fullName>
    </recommendedName>
</protein>
<proteinExistence type="predicted"/>
<feature type="domain" description="RRM" evidence="4">
    <location>
        <begin position="190"/>
        <end position="266"/>
    </location>
</feature>
<feature type="domain" description="RRM" evidence="4">
    <location>
        <begin position="361"/>
        <end position="438"/>
    </location>
</feature>
<keyword evidence="1 2" id="KW-0694">RNA-binding</keyword>
<dbReference type="GO" id="GO:0003723">
    <property type="term" value="F:RNA binding"/>
    <property type="evidence" value="ECO:0007669"/>
    <property type="project" value="UniProtKB-UniRule"/>
</dbReference>
<dbReference type="SMART" id="SM00360">
    <property type="entry name" value="RRM"/>
    <property type="match status" value="3"/>
</dbReference>
<dbReference type="InterPro" id="IPR000504">
    <property type="entry name" value="RRM_dom"/>
</dbReference>
<feature type="domain" description="RRM" evidence="4">
    <location>
        <begin position="268"/>
        <end position="349"/>
    </location>
</feature>
<dbReference type="PANTHER" id="PTHR21245">
    <property type="entry name" value="HETEROGENEOUS NUCLEAR RIBONUCLEOPROTEIN"/>
    <property type="match status" value="1"/>
</dbReference>
<reference evidence="5" key="1">
    <citation type="submission" date="2015-04" db="UniProtKB">
        <authorList>
            <consortium name="EnsemblPlants"/>
        </authorList>
    </citation>
    <scope>IDENTIFICATION</scope>
</reference>
<dbReference type="eggNOG" id="KOG0117">
    <property type="taxonomic scope" value="Eukaryota"/>
</dbReference>
<sequence>MCLYVSWAVYGLNLAGHIVHSPHLGGPSRPNKPEVFGLDADGLNRLAGGEATRLFPISAIGTTTLPQLPKLPRNFELFKMPRRTDNAASANSVEPDKSEECLEFDDEEEEVEEEEIEYEEIEEEIEEEEEVEEDEDVVEEVEEVDEEEDEEEEEESDETEGVSKTKGVHQKDVTEKGKHAELLALPPHGSEVYVGGISSDVSSEDLKRLCEPVGEVVEVRMMRGKDDSRGYAFVNFRTKGLALKVVKELNNAKLKGKRIRVSSSQAKNKLFIGNVPHSWTDDDFRKAVEEVGPGVLKADLMKVSSANRNRGYGFVEYYNHACAEYARQEMSSPTFKLDSNAPTVSWADPKNNDSASTSQVKSVYVKNLPKNVTQAQLKRLFEHHGEIEKVVLPPSRGGHDNRYGFVHFKDRSMAMRALQNTERYELDGQVLDCSLAKPPAADKKDDRVPLPSSNGAPLLPSYPPLGYGIMSVPGAYGAAPASTAQPMLYAPRAPPGAAMVPMMLPDDNSLVDSCRWRRRRRSKLDIVAAVEDVMAAVAAAMAVVVAAPAVAGPVQNGREEMTTAVAATKAGAARTDLISIAYRQFTSVSHMEYEISGQESEVDSEVWLGWVAQRRVCSRLETRLPLPKLNTSCCLVTLERGGRASNLSRGRRLRAVLLLDEPPPPGNHVQGGAGPPLQIPVDRESTKHRTHGDDTAIRRSWVLAAGERSYLV</sequence>
<feature type="compositionally biased region" description="Acidic residues" evidence="3">
    <location>
        <begin position="101"/>
        <end position="160"/>
    </location>
</feature>
<feature type="region of interest" description="Disordered" evidence="3">
    <location>
        <begin position="85"/>
        <end position="175"/>
    </location>
</feature>
<organism evidence="5">
    <name type="scientific">Oryza glumipatula</name>
    <dbReference type="NCBI Taxonomy" id="40148"/>
    <lineage>
        <taxon>Eukaryota</taxon>
        <taxon>Viridiplantae</taxon>
        <taxon>Streptophyta</taxon>
        <taxon>Embryophyta</taxon>
        <taxon>Tracheophyta</taxon>
        <taxon>Spermatophyta</taxon>
        <taxon>Magnoliopsida</taxon>
        <taxon>Liliopsida</taxon>
        <taxon>Poales</taxon>
        <taxon>Poaceae</taxon>
        <taxon>BOP clade</taxon>
        <taxon>Oryzoideae</taxon>
        <taxon>Oryzeae</taxon>
        <taxon>Oryzinae</taxon>
        <taxon>Oryza</taxon>
    </lineage>
</organism>
<dbReference type="PROSITE" id="PS50102">
    <property type="entry name" value="RRM"/>
    <property type="match status" value="3"/>
</dbReference>
<dbReference type="HOGENOM" id="CLU_448629_0_0_1"/>
<dbReference type="AlphaFoldDB" id="A0A0E0BF24"/>
<evidence type="ECO:0000256" key="1">
    <source>
        <dbReference type="ARBA" id="ARBA00022884"/>
    </source>
</evidence>
<evidence type="ECO:0000313" key="5">
    <source>
        <dbReference type="EnsemblPlants" id="OGLUM11G02090.1"/>
    </source>
</evidence>
<dbReference type="FunFam" id="3.30.70.330:FF:000627">
    <property type="entry name" value="RNA-binding (RRM/RBD/RNP motifs) family protein"/>
    <property type="match status" value="1"/>
</dbReference>
<accession>A0A0E0BF24</accession>
<dbReference type="InterPro" id="IPR012677">
    <property type="entry name" value="Nucleotide-bd_a/b_plait_sf"/>
</dbReference>